<dbReference type="FunFam" id="1.10.10.10:FF:000028">
    <property type="entry name" value="Fumarate/nitrate reduction transcriptional regulator Fnr"/>
    <property type="match status" value="1"/>
</dbReference>
<dbReference type="Gene3D" id="1.10.10.10">
    <property type="entry name" value="Winged helix-like DNA-binding domain superfamily/Winged helix DNA-binding domain"/>
    <property type="match status" value="1"/>
</dbReference>
<dbReference type="InterPro" id="IPR036390">
    <property type="entry name" value="WH_DNA-bd_sf"/>
</dbReference>
<dbReference type="SMART" id="SM00419">
    <property type="entry name" value="HTH_CRP"/>
    <property type="match status" value="1"/>
</dbReference>
<dbReference type="GO" id="GO:0003677">
    <property type="term" value="F:DNA binding"/>
    <property type="evidence" value="ECO:0007669"/>
    <property type="project" value="UniProtKB-KW"/>
</dbReference>
<name>A0A176XEJ9_AGRTU</name>
<dbReference type="Pfam" id="PF00027">
    <property type="entry name" value="cNMP_binding"/>
    <property type="match status" value="1"/>
</dbReference>
<dbReference type="InterPro" id="IPR050397">
    <property type="entry name" value="Env_Response_Regulators"/>
</dbReference>
<organism evidence="7 8">
    <name type="scientific">Agrobacterium tumefaciens</name>
    <dbReference type="NCBI Taxonomy" id="358"/>
    <lineage>
        <taxon>Bacteria</taxon>
        <taxon>Pseudomonadati</taxon>
        <taxon>Pseudomonadota</taxon>
        <taxon>Alphaproteobacteria</taxon>
        <taxon>Hyphomicrobiales</taxon>
        <taxon>Rhizobiaceae</taxon>
        <taxon>Rhizobium/Agrobacterium group</taxon>
        <taxon>Agrobacterium</taxon>
        <taxon>Agrobacterium tumefaciens complex</taxon>
    </lineage>
</organism>
<dbReference type="InterPro" id="IPR012318">
    <property type="entry name" value="HTH_CRP"/>
</dbReference>
<evidence type="ECO:0000256" key="2">
    <source>
        <dbReference type="ARBA" id="ARBA00023125"/>
    </source>
</evidence>
<dbReference type="Pfam" id="PF13545">
    <property type="entry name" value="HTH_Crp_2"/>
    <property type="match status" value="1"/>
</dbReference>
<dbReference type="InterPro" id="IPR036388">
    <property type="entry name" value="WH-like_DNA-bd_sf"/>
</dbReference>
<dbReference type="CDD" id="cd00092">
    <property type="entry name" value="HTH_CRP"/>
    <property type="match status" value="1"/>
</dbReference>
<protein>
    <submittedName>
        <fullName evidence="7">Transcriptional regulator</fullName>
    </submittedName>
</protein>
<dbReference type="RefSeq" id="WP_063948920.1">
    <property type="nucleotide sequence ID" value="NZ_CP072308.1"/>
</dbReference>
<keyword evidence="2" id="KW-0238">DNA-binding</keyword>
<dbReference type="EMBL" id="LXPS01000011">
    <property type="protein sequence ID" value="OAE47143.1"/>
    <property type="molecule type" value="Genomic_DNA"/>
</dbReference>
<evidence type="ECO:0000256" key="3">
    <source>
        <dbReference type="ARBA" id="ARBA00023163"/>
    </source>
</evidence>
<dbReference type="InterPro" id="IPR018335">
    <property type="entry name" value="Tscrpt_reg_HTH_Crp-type_CS"/>
</dbReference>
<dbReference type="SUPFAM" id="SSF46785">
    <property type="entry name" value="Winged helix' DNA-binding domain"/>
    <property type="match status" value="1"/>
</dbReference>
<evidence type="ECO:0000313" key="8">
    <source>
        <dbReference type="Proteomes" id="UP000077098"/>
    </source>
</evidence>
<dbReference type="SUPFAM" id="SSF51206">
    <property type="entry name" value="cAMP-binding domain-like"/>
    <property type="match status" value="1"/>
</dbReference>
<keyword evidence="1" id="KW-0805">Transcription regulation</keyword>
<evidence type="ECO:0000259" key="6">
    <source>
        <dbReference type="PROSITE" id="PS51063"/>
    </source>
</evidence>
<feature type="domain" description="HTH crp-type" evidence="6">
    <location>
        <begin position="158"/>
        <end position="232"/>
    </location>
</feature>
<proteinExistence type="predicted"/>
<dbReference type="PROSITE" id="PS50042">
    <property type="entry name" value="CNMP_BINDING_3"/>
    <property type="match status" value="1"/>
</dbReference>
<dbReference type="InterPro" id="IPR018490">
    <property type="entry name" value="cNMP-bd_dom_sf"/>
</dbReference>
<evidence type="ECO:0000256" key="4">
    <source>
        <dbReference type="ARBA" id="ARBA00023231"/>
    </source>
</evidence>
<dbReference type="PANTHER" id="PTHR24567">
    <property type="entry name" value="CRP FAMILY TRANSCRIPTIONAL REGULATORY PROTEIN"/>
    <property type="match status" value="1"/>
</dbReference>
<keyword evidence="4" id="KW-0535">Nitrogen fixation</keyword>
<dbReference type="PRINTS" id="PR00034">
    <property type="entry name" value="HTHCRP"/>
</dbReference>
<comment type="caution">
    <text evidence="7">The sequence shown here is derived from an EMBL/GenBank/DDBJ whole genome shotgun (WGS) entry which is preliminary data.</text>
</comment>
<dbReference type="InterPro" id="IPR014710">
    <property type="entry name" value="RmlC-like_jellyroll"/>
</dbReference>
<dbReference type="CDD" id="cd00038">
    <property type="entry name" value="CAP_ED"/>
    <property type="match status" value="1"/>
</dbReference>
<sequence length="241" mass="26975">MDTLQKTIHNSEEPVVCRSCEARHGGLCSTLTPQQLCDLNRHSSRKKLEAGNELLGQGELVTSYGNILNGVVKLSKMMSDGRQQIVGLQFAPDFLGRPFMAESKMTAEAATDVEICLFPRRVVDRMVSEVPDMERKLHTQSLKELDEARDWMLTLGRKSAQEKVASFLYMIATHIDPENDDKSCFDLPLSRADIADFLGLTIETVSRQMTKLRKEGIIRIENNRHITVPDLNALSEAAGND</sequence>
<dbReference type="AlphaFoldDB" id="A0A176XEJ9"/>
<dbReference type="Proteomes" id="UP000077098">
    <property type="component" value="Unassembled WGS sequence"/>
</dbReference>
<dbReference type="InterPro" id="IPR000595">
    <property type="entry name" value="cNMP-bd_dom"/>
</dbReference>
<feature type="domain" description="Cyclic nucleotide-binding" evidence="5">
    <location>
        <begin position="27"/>
        <end position="144"/>
    </location>
</feature>
<accession>A0A176XEJ9</accession>
<evidence type="ECO:0000259" key="5">
    <source>
        <dbReference type="PROSITE" id="PS50042"/>
    </source>
</evidence>
<dbReference type="SMART" id="SM00100">
    <property type="entry name" value="cNMP"/>
    <property type="match status" value="1"/>
</dbReference>
<keyword evidence="3" id="KW-0804">Transcription</keyword>
<dbReference type="PROSITE" id="PS00042">
    <property type="entry name" value="HTH_CRP_1"/>
    <property type="match status" value="1"/>
</dbReference>
<dbReference type="GO" id="GO:0003700">
    <property type="term" value="F:DNA-binding transcription factor activity"/>
    <property type="evidence" value="ECO:0007669"/>
    <property type="project" value="InterPro"/>
</dbReference>
<dbReference type="PANTHER" id="PTHR24567:SF75">
    <property type="entry name" value="FUMARATE AND NITRATE REDUCTION REGULATORY PROTEIN"/>
    <property type="match status" value="1"/>
</dbReference>
<evidence type="ECO:0000256" key="1">
    <source>
        <dbReference type="ARBA" id="ARBA00023015"/>
    </source>
</evidence>
<dbReference type="Gene3D" id="2.60.120.10">
    <property type="entry name" value="Jelly Rolls"/>
    <property type="match status" value="1"/>
</dbReference>
<dbReference type="PROSITE" id="PS51063">
    <property type="entry name" value="HTH_CRP_2"/>
    <property type="match status" value="1"/>
</dbReference>
<reference evidence="7 8" key="1">
    <citation type="submission" date="2016-05" db="EMBL/GenBank/DDBJ databases">
        <authorList>
            <person name="Lavstsen T."/>
            <person name="Jespersen J.S."/>
        </authorList>
    </citation>
    <scope>NUCLEOTIDE SEQUENCE [LARGE SCALE GENOMIC DNA]</scope>
    <source>
        <strain evidence="7 8">KCJ1736</strain>
    </source>
</reference>
<evidence type="ECO:0000313" key="7">
    <source>
        <dbReference type="EMBL" id="OAE47143.1"/>
    </source>
</evidence>
<gene>
    <name evidence="7" type="ORF">A7J57_13965</name>
</gene>
<dbReference type="GO" id="GO:0005829">
    <property type="term" value="C:cytosol"/>
    <property type="evidence" value="ECO:0007669"/>
    <property type="project" value="TreeGrafter"/>
</dbReference>